<dbReference type="EMBL" id="UINC01121586">
    <property type="protein sequence ID" value="SVC96859.1"/>
    <property type="molecule type" value="Genomic_DNA"/>
</dbReference>
<keyword evidence="1" id="KW-1133">Transmembrane helix</keyword>
<dbReference type="InterPro" id="IPR025857">
    <property type="entry name" value="MacB_PCD"/>
</dbReference>
<sequence length="267" mass="28838">MTTCSLVLNSFRFYARSHVGTLLGVAVGAMVLVGAMLVGESVRGSLRDMAKARLGRVELALPSNDRLFRAELADQLRAELGTDTAALLQLLGTAKRPSGETRANNVVVMGVNEAFWKLALEQPEFTEIPEDSIVLNERLAKQLDVKKGNMVNLRVHNPSQLSRDAPMAPIEDSTALLAQLEVLAIVSDAEFGRFSLQASQVPPYNAFVSLGQLQEAIEKPAMANLMLVGQAQSPAKSPTTDQAQTALARHWQLADAQAQLLQLPDGK</sequence>
<evidence type="ECO:0000259" key="2">
    <source>
        <dbReference type="Pfam" id="PF12704"/>
    </source>
</evidence>
<protein>
    <recommendedName>
        <fullName evidence="2">MacB-like periplasmic core domain-containing protein</fullName>
    </recommendedName>
</protein>
<proteinExistence type="predicted"/>
<organism evidence="3">
    <name type="scientific">marine metagenome</name>
    <dbReference type="NCBI Taxonomy" id="408172"/>
    <lineage>
        <taxon>unclassified sequences</taxon>
        <taxon>metagenomes</taxon>
        <taxon>ecological metagenomes</taxon>
    </lineage>
</organism>
<evidence type="ECO:0000313" key="3">
    <source>
        <dbReference type="EMBL" id="SVC96859.1"/>
    </source>
</evidence>
<accession>A0A382RGL3</accession>
<feature type="non-terminal residue" evidence="3">
    <location>
        <position position="267"/>
    </location>
</feature>
<gene>
    <name evidence="3" type="ORF">METZ01_LOCUS349713</name>
</gene>
<keyword evidence="1" id="KW-0472">Membrane</keyword>
<name>A0A382RGL3_9ZZZZ</name>
<reference evidence="3" key="1">
    <citation type="submission" date="2018-05" db="EMBL/GenBank/DDBJ databases">
        <authorList>
            <person name="Lanie J.A."/>
            <person name="Ng W.-L."/>
            <person name="Kazmierczak K.M."/>
            <person name="Andrzejewski T.M."/>
            <person name="Davidsen T.M."/>
            <person name="Wayne K.J."/>
            <person name="Tettelin H."/>
            <person name="Glass J.I."/>
            <person name="Rusch D."/>
            <person name="Podicherti R."/>
            <person name="Tsui H.-C.T."/>
            <person name="Winkler M.E."/>
        </authorList>
    </citation>
    <scope>NUCLEOTIDE SEQUENCE</scope>
</reference>
<keyword evidence="1" id="KW-0812">Transmembrane</keyword>
<feature type="transmembrane region" description="Helical" evidence="1">
    <location>
        <begin position="20"/>
        <end position="39"/>
    </location>
</feature>
<evidence type="ECO:0000256" key="1">
    <source>
        <dbReference type="SAM" id="Phobius"/>
    </source>
</evidence>
<feature type="domain" description="MacB-like periplasmic core" evidence="2">
    <location>
        <begin position="21"/>
        <end position="235"/>
    </location>
</feature>
<dbReference type="AlphaFoldDB" id="A0A382RGL3"/>
<dbReference type="Pfam" id="PF12704">
    <property type="entry name" value="MacB_PCD"/>
    <property type="match status" value="1"/>
</dbReference>